<keyword evidence="3" id="KW-1185">Reference proteome</keyword>
<gene>
    <name evidence="1" type="ORF">ATY39_02720</name>
    <name evidence="2" type="ORF">ATY39_06910</name>
</gene>
<reference evidence="1 3" key="1">
    <citation type="journal article" date="2016" name="Genome Announc.">
        <title>Whole-Genome Sequence of Rummeliibacillus stabekisii Strain PP9 Isolated from Antarctic Soil.</title>
        <authorList>
            <person name="da Mota F.F."/>
            <person name="Vollu R.E."/>
            <person name="Jurelevicius D."/>
            <person name="Seldin L."/>
        </authorList>
    </citation>
    <scope>NUCLEOTIDE SEQUENCE [LARGE SCALE GENOMIC DNA]</scope>
    <source>
        <strain evidence="1 3">PP9</strain>
    </source>
</reference>
<dbReference type="KEGG" id="rst:ATY39_06910"/>
<evidence type="ECO:0000313" key="1">
    <source>
        <dbReference type="EMBL" id="AMW98439.1"/>
    </source>
</evidence>
<dbReference type="EMBL" id="CP014806">
    <property type="protein sequence ID" value="AMW99217.1"/>
    <property type="molecule type" value="Genomic_DNA"/>
</dbReference>
<evidence type="ECO:0000313" key="2">
    <source>
        <dbReference type="EMBL" id="AMW99217.1"/>
    </source>
</evidence>
<reference evidence="3" key="2">
    <citation type="submission" date="2016-03" db="EMBL/GenBank/DDBJ databases">
        <authorList>
            <person name="Ploux O."/>
        </authorList>
    </citation>
    <scope>NUCLEOTIDE SEQUENCE [LARGE SCALE GENOMIC DNA]</scope>
    <source>
        <strain evidence="3">PP9</strain>
    </source>
</reference>
<protein>
    <submittedName>
        <fullName evidence="1">Uncharacterized protein</fullName>
    </submittedName>
</protein>
<evidence type="ECO:0000313" key="3">
    <source>
        <dbReference type="Proteomes" id="UP000076021"/>
    </source>
</evidence>
<dbReference type="KEGG" id="rst:ATY39_02720"/>
<accession>A0A143HAG4</accession>
<dbReference type="AlphaFoldDB" id="A0A143HAG4"/>
<dbReference type="Proteomes" id="UP000076021">
    <property type="component" value="Chromosome"/>
</dbReference>
<proteinExistence type="predicted"/>
<dbReference type="EMBL" id="CP014806">
    <property type="protein sequence ID" value="AMW98439.1"/>
    <property type="molecule type" value="Genomic_DNA"/>
</dbReference>
<name>A0A143HAG4_9BACL</name>
<dbReference type="RefSeq" id="WP_066785465.1">
    <property type="nucleotide sequence ID" value="NZ_CP014806.1"/>
</dbReference>
<sequence length="94" mass="11012">MNNTRIYLINNKLNKIKTIFDGRSKDFIKEYDTDHLIDLSMLLGKLMRINDEIKQIYSIIFDWEKDTMSLVLAPKGIHPNSNSGKKISKFVEHL</sequence>
<organism evidence="1 3">
    <name type="scientific">Rummeliibacillus stabekisii</name>
    <dbReference type="NCBI Taxonomy" id="241244"/>
    <lineage>
        <taxon>Bacteria</taxon>
        <taxon>Bacillati</taxon>
        <taxon>Bacillota</taxon>
        <taxon>Bacilli</taxon>
        <taxon>Bacillales</taxon>
        <taxon>Caryophanaceae</taxon>
        <taxon>Rummeliibacillus</taxon>
    </lineage>
</organism>